<dbReference type="NCBIfam" id="TIGR02845">
    <property type="entry name" value="spore_V_AD"/>
    <property type="match status" value="1"/>
</dbReference>
<dbReference type="HOGENOM" id="CLU_048574_0_0_9"/>
<protein>
    <submittedName>
        <fullName evidence="1">Stage V sporulation protein AD</fullName>
    </submittedName>
</protein>
<dbReference type="Proteomes" id="UP000002377">
    <property type="component" value="Chromosome"/>
</dbReference>
<dbReference type="NCBIfam" id="NF006160">
    <property type="entry name" value="PRK08304.1"/>
    <property type="match status" value="1"/>
</dbReference>
<dbReference type="EMBL" id="CP002028">
    <property type="protein sequence ID" value="ADG82502.1"/>
    <property type="molecule type" value="Genomic_DNA"/>
</dbReference>
<dbReference type="GO" id="GO:0016746">
    <property type="term" value="F:acyltransferase activity"/>
    <property type="evidence" value="ECO:0007669"/>
    <property type="project" value="InterPro"/>
</dbReference>
<dbReference type="SUPFAM" id="SSF53901">
    <property type="entry name" value="Thiolase-like"/>
    <property type="match status" value="1"/>
</dbReference>
<dbReference type="RefSeq" id="WP_013120516.1">
    <property type="nucleotide sequence ID" value="NC_014152.1"/>
</dbReference>
<reference evidence="1 2" key="1">
    <citation type="submission" date="2010-05" db="EMBL/GenBank/DDBJ databases">
        <title>Complete sequence of Thermincola sp. JR.</title>
        <authorList>
            <consortium name="US DOE Joint Genome Institute"/>
            <person name="Lucas S."/>
            <person name="Copeland A."/>
            <person name="Lapidus A."/>
            <person name="Cheng J.-F."/>
            <person name="Bruce D."/>
            <person name="Goodwin L."/>
            <person name="Pitluck S."/>
            <person name="Chertkov O."/>
            <person name="Detter J.C."/>
            <person name="Han C."/>
            <person name="Tapia R."/>
            <person name="Land M."/>
            <person name="Hauser L."/>
            <person name="Kyrpides N."/>
            <person name="Mikhailova N."/>
            <person name="Hazen T.C."/>
            <person name="Woyke T."/>
        </authorList>
    </citation>
    <scope>NUCLEOTIDE SEQUENCE [LARGE SCALE GENOMIC DNA]</scope>
    <source>
        <strain evidence="1 2">JR</strain>
    </source>
</reference>
<proteinExistence type="predicted"/>
<dbReference type="OrthoDB" id="9770068at2"/>
<dbReference type="eggNOG" id="COG0332">
    <property type="taxonomic scope" value="Bacteria"/>
</dbReference>
<dbReference type="InterPro" id="IPR038369">
    <property type="entry name" value="SpoVAD_sf"/>
</dbReference>
<dbReference type="NCBIfam" id="NF009069">
    <property type="entry name" value="PRK12404.1"/>
    <property type="match status" value="1"/>
</dbReference>
<dbReference type="Gene3D" id="3.40.47.40">
    <property type="entry name" value="Stage V sporulation protein AD"/>
    <property type="match status" value="1"/>
</dbReference>
<accession>D5X7D2</accession>
<name>D5X7D2_THEPJ</name>
<dbReference type="Pfam" id="PF07451">
    <property type="entry name" value="SpoVAD"/>
    <property type="match status" value="1"/>
</dbReference>
<dbReference type="AlphaFoldDB" id="D5X7D2"/>
<gene>
    <name evidence="1" type="ordered locus">TherJR_1653</name>
</gene>
<organism evidence="1 2">
    <name type="scientific">Thermincola potens (strain JR)</name>
    <dbReference type="NCBI Taxonomy" id="635013"/>
    <lineage>
        <taxon>Bacteria</taxon>
        <taxon>Bacillati</taxon>
        <taxon>Bacillota</taxon>
        <taxon>Clostridia</taxon>
        <taxon>Eubacteriales</taxon>
        <taxon>Thermincolaceae</taxon>
        <taxon>Thermincola</taxon>
    </lineage>
</organism>
<evidence type="ECO:0000313" key="2">
    <source>
        <dbReference type="Proteomes" id="UP000002377"/>
    </source>
</evidence>
<evidence type="ECO:0000313" key="1">
    <source>
        <dbReference type="EMBL" id="ADG82502.1"/>
    </source>
</evidence>
<dbReference type="PIRSF" id="PIRSF011570">
    <property type="entry name" value="SpoVAD"/>
    <property type="match status" value="1"/>
</dbReference>
<dbReference type="InterPro" id="IPR016039">
    <property type="entry name" value="Thiolase-like"/>
</dbReference>
<sequence length="349" mass="36244">MVGTTVVNRAVKKLGKQTFQLANPPVIVGAAAIVGPKEGQGPLGNIFDLVLPDTLAGEKTWEKAERKMLKDAVNMALQKANLTTKDIDFFMAGDLLNQIISANFTARDLGIPFIGLYGACSTMVESLCLGSMLIDGGFANNVAVAASSHYDTAERQYRFPTELGVQRPPSAQWTVTGAGAMVVSGTGIGPAVTHVTIGKVIDLGIKDANDMGSAMAPAAADTIVAHFKETTRQPSDYDLIISGDLASIGHSLTIQLVKQAGYDMSKNFTDCGILIFDPSQDTHAGGSGCGCSAVVLSSYILGQMKAGKYKRVLAIGTGALLSPTATLQGESIPGVAHAVVMDAHSLSGG</sequence>
<keyword evidence="2" id="KW-1185">Reference proteome</keyword>
<dbReference type="KEGG" id="tjr:TherJR_1653"/>
<dbReference type="STRING" id="635013.TherJR_1653"/>
<dbReference type="InterPro" id="IPR010894">
    <property type="entry name" value="SpoVAD"/>
</dbReference>